<reference evidence="1" key="1">
    <citation type="submission" date="2014-11" db="EMBL/GenBank/DDBJ databases">
        <authorList>
            <person name="Amaro Gonzalez C."/>
        </authorList>
    </citation>
    <scope>NUCLEOTIDE SEQUENCE</scope>
</reference>
<proteinExistence type="predicted"/>
<accession>A0A0E9WG38</accession>
<organism evidence="1">
    <name type="scientific">Anguilla anguilla</name>
    <name type="common">European freshwater eel</name>
    <name type="synonym">Muraena anguilla</name>
    <dbReference type="NCBI Taxonomy" id="7936"/>
    <lineage>
        <taxon>Eukaryota</taxon>
        <taxon>Metazoa</taxon>
        <taxon>Chordata</taxon>
        <taxon>Craniata</taxon>
        <taxon>Vertebrata</taxon>
        <taxon>Euteleostomi</taxon>
        <taxon>Actinopterygii</taxon>
        <taxon>Neopterygii</taxon>
        <taxon>Teleostei</taxon>
        <taxon>Anguilliformes</taxon>
        <taxon>Anguillidae</taxon>
        <taxon>Anguilla</taxon>
    </lineage>
</organism>
<sequence length="45" mass="4948">MDVFVVPHVSTLAQDATFPVWTALCLTGLCTWRVPGPSKTRFPNS</sequence>
<protein>
    <submittedName>
        <fullName evidence="1">Uncharacterized protein</fullName>
    </submittedName>
</protein>
<name>A0A0E9WG38_ANGAN</name>
<evidence type="ECO:0000313" key="1">
    <source>
        <dbReference type="EMBL" id="JAH89349.1"/>
    </source>
</evidence>
<dbReference type="EMBL" id="GBXM01019228">
    <property type="protein sequence ID" value="JAH89349.1"/>
    <property type="molecule type" value="Transcribed_RNA"/>
</dbReference>
<reference evidence="1" key="2">
    <citation type="journal article" date="2015" name="Fish Shellfish Immunol.">
        <title>Early steps in the European eel (Anguilla anguilla)-Vibrio vulnificus interaction in the gills: Role of the RtxA13 toxin.</title>
        <authorList>
            <person name="Callol A."/>
            <person name="Pajuelo D."/>
            <person name="Ebbesson L."/>
            <person name="Teles M."/>
            <person name="MacKenzie S."/>
            <person name="Amaro C."/>
        </authorList>
    </citation>
    <scope>NUCLEOTIDE SEQUENCE</scope>
</reference>
<dbReference type="AlphaFoldDB" id="A0A0E9WG38"/>